<dbReference type="RefSeq" id="WP_338840523.1">
    <property type="nucleotide sequence ID" value="NZ_CP147988.1"/>
</dbReference>
<sequence length="101" mass="11738">METEKALQIVFEKLIEENSIPSKIRNINNVEHAEYCELINAINFLIESYKINPNIPKKLALAFVDISNYFFVSNLNYSEEDLERFEDYGIELSALGQKLFS</sequence>
<protein>
    <submittedName>
        <fullName evidence="1">Uncharacterized protein</fullName>
    </submittedName>
</protein>
<evidence type="ECO:0000313" key="1">
    <source>
        <dbReference type="EMBL" id="WXK50114.1"/>
    </source>
</evidence>
<proteinExistence type="predicted"/>
<evidence type="ECO:0000313" key="2">
    <source>
        <dbReference type="Proteomes" id="UP001447857"/>
    </source>
</evidence>
<dbReference type="EMBL" id="CP147988">
    <property type="protein sequence ID" value="WXK50114.1"/>
    <property type="molecule type" value="Genomic_DNA"/>
</dbReference>
<gene>
    <name evidence="1" type="ORF">V6624_00485</name>
</gene>
<keyword evidence="2" id="KW-1185">Reference proteome</keyword>
<dbReference type="Proteomes" id="UP001447857">
    <property type="component" value="Chromosome"/>
</dbReference>
<accession>A0ABZ2Q7Q3</accession>
<organism evidence="1 2">
    <name type="scientific">Flavobacterium ginsenosidimutans</name>
    <dbReference type="NCBI Taxonomy" id="687844"/>
    <lineage>
        <taxon>Bacteria</taxon>
        <taxon>Pseudomonadati</taxon>
        <taxon>Bacteroidota</taxon>
        <taxon>Flavobacteriia</taxon>
        <taxon>Flavobacteriales</taxon>
        <taxon>Flavobacteriaceae</taxon>
        <taxon>Flavobacterium</taxon>
    </lineage>
</organism>
<name>A0ABZ2Q7Q3_9FLAO</name>
<reference evidence="1 2" key="1">
    <citation type="submission" date="2024-02" db="EMBL/GenBank/DDBJ databases">
        <title>complete genome of Flavobacterium ginsenosidimutans Str. YTB16.</title>
        <authorList>
            <person name="Wang Q."/>
        </authorList>
    </citation>
    <scope>NUCLEOTIDE SEQUENCE [LARGE SCALE GENOMIC DNA]</scope>
    <source>
        <strain evidence="1 2">YTB16</strain>
    </source>
</reference>